<keyword evidence="1" id="KW-0853">WD repeat</keyword>
<dbReference type="SMART" id="SM00320">
    <property type="entry name" value="WD40"/>
    <property type="match status" value="4"/>
</dbReference>
<dbReference type="Pfam" id="PF07676">
    <property type="entry name" value="PD40"/>
    <property type="match status" value="1"/>
</dbReference>
<feature type="signal peptide" evidence="3">
    <location>
        <begin position="1"/>
        <end position="30"/>
    </location>
</feature>
<dbReference type="RefSeq" id="WP_195170124.1">
    <property type="nucleotide sequence ID" value="NZ_CP062983.1"/>
</dbReference>
<sequence length="329" mass="35468">MTSSTKFGIASRCVIAITLLSICFSTTLQSVHSQVSNTLPMFVEWSPDGSMIAVGGKDSYCNVESGNFNSDALRILDVDTRQLLYSIPDITCDILAMAWSPDSTQIIFGASGNDGVRIWDVVNQIYHPDFFYPGTVQNISWQPSGSLVVVGDGKGDISIVDTVTGSITQQFPGAGTSTYSAWNPEGSLLALTVFPYDLVILDIASFTELARMEVEQGTVSYLDWSKSGDVISAYSKQLEIINGSSFAPIISIMPENILPDFALSPNGVQIAGVGPLDGIHIWDTHTGELITTTDQEGIYGLDWSPDGSQLAYVPSPDLQEIISFLDINP</sequence>
<dbReference type="InterPro" id="IPR011659">
    <property type="entry name" value="WD40"/>
</dbReference>
<dbReference type="InterPro" id="IPR013979">
    <property type="entry name" value="TIF_beta_prop-like"/>
</dbReference>
<evidence type="ECO:0000256" key="3">
    <source>
        <dbReference type="SAM" id="SignalP"/>
    </source>
</evidence>
<dbReference type="PANTHER" id="PTHR19848:SF8">
    <property type="entry name" value="F-BOX AND WD REPEAT DOMAIN CONTAINING 7"/>
    <property type="match status" value="1"/>
</dbReference>
<dbReference type="Gene3D" id="2.130.10.10">
    <property type="entry name" value="YVTN repeat-like/Quinoprotein amine dehydrogenase"/>
    <property type="match status" value="3"/>
</dbReference>
<evidence type="ECO:0000259" key="4">
    <source>
        <dbReference type="Pfam" id="PF08662"/>
    </source>
</evidence>
<keyword evidence="6" id="KW-1185">Reference proteome</keyword>
<gene>
    <name evidence="5" type="ORF">G4Y79_20575</name>
</gene>
<dbReference type="EMBL" id="CP062983">
    <property type="protein sequence ID" value="QPC82055.1"/>
    <property type="molecule type" value="Genomic_DNA"/>
</dbReference>
<dbReference type="InterPro" id="IPR015943">
    <property type="entry name" value="WD40/YVTN_repeat-like_dom_sf"/>
</dbReference>
<keyword evidence="2" id="KW-0677">Repeat</keyword>
<feature type="domain" description="Translation initiation factor beta propellor-like" evidence="4">
    <location>
        <begin position="45"/>
        <end position="190"/>
    </location>
</feature>
<name>A0A7S8E823_9CHLR</name>
<feature type="chain" id="PRO_5032489286" description="Translation initiation factor beta propellor-like domain-containing protein" evidence="3">
    <location>
        <begin position="31"/>
        <end position="329"/>
    </location>
</feature>
<dbReference type="InterPro" id="IPR001680">
    <property type="entry name" value="WD40_rpt"/>
</dbReference>
<keyword evidence="3" id="KW-0732">Signal</keyword>
<dbReference type="SUPFAM" id="SSF69322">
    <property type="entry name" value="Tricorn protease domain 2"/>
    <property type="match status" value="1"/>
</dbReference>
<dbReference type="KEGG" id="pmet:G4Y79_20575"/>
<organism evidence="5 6">
    <name type="scientific">Phototrophicus methaneseepsis</name>
    <dbReference type="NCBI Taxonomy" id="2710758"/>
    <lineage>
        <taxon>Bacteria</taxon>
        <taxon>Bacillati</taxon>
        <taxon>Chloroflexota</taxon>
        <taxon>Candidatus Thermofontia</taxon>
        <taxon>Phototrophicales</taxon>
        <taxon>Phototrophicaceae</taxon>
        <taxon>Phototrophicus</taxon>
    </lineage>
</organism>
<dbReference type="Pfam" id="PF08662">
    <property type="entry name" value="eIF2A"/>
    <property type="match status" value="1"/>
</dbReference>
<protein>
    <recommendedName>
        <fullName evidence="4">Translation initiation factor beta propellor-like domain-containing protein</fullName>
    </recommendedName>
</protein>
<evidence type="ECO:0000256" key="2">
    <source>
        <dbReference type="ARBA" id="ARBA00022737"/>
    </source>
</evidence>
<proteinExistence type="predicted"/>
<dbReference type="AlphaFoldDB" id="A0A7S8E823"/>
<evidence type="ECO:0000313" key="5">
    <source>
        <dbReference type="EMBL" id="QPC82055.1"/>
    </source>
</evidence>
<dbReference type="Proteomes" id="UP000594468">
    <property type="component" value="Chromosome"/>
</dbReference>
<reference evidence="5 6" key="1">
    <citation type="submission" date="2020-02" db="EMBL/GenBank/DDBJ databases">
        <authorList>
            <person name="Zheng R.K."/>
            <person name="Sun C.M."/>
        </authorList>
    </citation>
    <scope>NUCLEOTIDE SEQUENCE [LARGE SCALE GENOMIC DNA]</scope>
    <source>
        <strain evidence="6">rifampicinis</strain>
    </source>
</reference>
<evidence type="ECO:0000313" key="6">
    <source>
        <dbReference type="Proteomes" id="UP000594468"/>
    </source>
</evidence>
<accession>A0A7S8E823</accession>
<dbReference type="PANTHER" id="PTHR19848">
    <property type="entry name" value="WD40 REPEAT PROTEIN"/>
    <property type="match status" value="1"/>
</dbReference>
<evidence type="ECO:0000256" key="1">
    <source>
        <dbReference type="ARBA" id="ARBA00022574"/>
    </source>
</evidence>